<dbReference type="InterPro" id="IPR052220">
    <property type="entry name" value="METTL25"/>
</dbReference>
<gene>
    <name evidence="2" type="ORF">g.946</name>
</gene>
<dbReference type="InterPro" id="IPR029063">
    <property type="entry name" value="SAM-dependent_MTases_sf"/>
</dbReference>
<accession>A0A1B6KB01</accession>
<dbReference type="SUPFAM" id="SSF53335">
    <property type="entry name" value="S-adenosyl-L-methionine-dependent methyltransferases"/>
    <property type="match status" value="1"/>
</dbReference>
<evidence type="ECO:0000259" key="1">
    <source>
        <dbReference type="Pfam" id="PF13679"/>
    </source>
</evidence>
<dbReference type="EMBL" id="GEBQ01031382">
    <property type="protein sequence ID" value="JAT08595.1"/>
    <property type="molecule type" value="Transcribed_RNA"/>
</dbReference>
<evidence type="ECO:0000313" key="2">
    <source>
        <dbReference type="EMBL" id="JAT08595.1"/>
    </source>
</evidence>
<protein>
    <recommendedName>
        <fullName evidence="1">Methyltransferase domain-containing protein</fullName>
    </recommendedName>
</protein>
<proteinExistence type="predicted"/>
<dbReference type="Pfam" id="PF13679">
    <property type="entry name" value="Methyltransf_32"/>
    <property type="match status" value="1"/>
</dbReference>
<dbReference type="AlphaFoldDB" id="A0A1B6KB01"/>
<dbReference type="PANTHER" id="PTHR12496:SF0">
    <property type="entry name" value="METHYLTRANSFERASE DOMAIN-CONTAINING PROTEIN"/>
    <property type="match status" value="1"/>
</dbReference>
<organism evidence="2">
    <name type="scientific">Graphocephala atropunctata</name>
    <dbReference type="NCBI Taxonomy" id="36148"/>
    <lineage>
        <taxon>Eukaryota</taxon>
        <taxon>Metazoa</taxon>
        <taxon>Ecdysozoa</taxon>
        <taxon>Arthropoda</taxon>
        <taxon>Hexapoda</taxon>
        <taxon>Insecta</taxon>
        <taxon>Pterygota</taxon>
        <taxon>Neoptera</taxon>
        <taxon>Paraneoptera</taxon>
        <taxon>Hemiptera</taxon>
        <taxon>Auchenorrhyncha</taxon>
        <taxon>Membracoidea</taxon>
        <taxon>Cicadellidae</taxon>
        <taxon>Cicadellinae</taxon>
        <taxon>Cicadellini</taxon>
        <taxon>Graphocephala</taxon>
    </lineage>
</organism>
<dbReference type="InterPro" id="IPR025714">
    <property type="entry name" value="Methyltranfer_dom"/>
</dbReference>
<dbReference type="PANTHER" id="PTHR12496">
    <property type="entry name" value="CGI-41 METHYLTRANSFERASE"/>
    <property type="match status" value="1"/>
</dbReference>
<sequence>MILPEGYKDFSDYFEELVLFLHKYSWLYEDPVTSLLTTDVFSKTPEEWKKCLLNLTNEELNNIPTGLIKDDWPSSLKAFSLDCVRLTLPALTSREPSYKSSHLCSLLQAVPREIWRGMSPKKKDEVEIMSEFVHQECKLLGIGKILDLGSGLGYIDRLLLLRGYKILGIESQAKLVGFATIQKENFFPPHIAKNLVYHNMRICGSLIPEVRNAMVSGLCQSNDDSFCPAVQKINNNGNKYNWDSLIPLCKDVSVNSNTNKICMIGLHACGDLAVTGIKMYMSLAEVTALVLVPCCYHKMSLRDNCRSQVETEFALEEPLYDTDTEGEQEAFHHFPLSGALVSRSVEAKFVCRPFLRLANQATNTSWQGWTEEDHQRHAFNVLSRAVIELEARQQGATFKKCFRRVVKKTSLKERDFINYVEESLSRCEFVNKKQSLTFEQNKNSVRNSLLEKWEQHKAKMRLVEVVTGLQMCLEPVAESLVVADRACYLQENGVPDIRVVR</sequence>
<reference evidence="2" key="1">
    <citation type="submission" date="2015-11" db="EMBL/GenBank/DDBJ databases">
        <title>De novo transcriptome assembly of four potential Pierce s Disease insect vectors from Arizona vineyards.</title>
        <authorList>
            <person name="Tassone E.E."/>
        </authorList>
    </citation>
    <scope>NUCLEOTIDE SEQUENCE</scope>
</reference>
<name>A0A1B6KB01_9HEMI</name>
<feature type="non-terminal residue" evidence="2">
    <location>
        <position position="501"/>
    </location>
</feature>
<feature type="domain" description="Methyltransferase" evidence="1">
    <location>
        <begin position="121"/>
        <end position="300"/>
    </location>
</feature>